<protein>
    <submittedName>
        <fullName evidence="1">(salmon louse) hypothetical protein</fullName>
    </submittedName>
</protein>
<evidence type="ECO:0000313" key="1">
    <source>
        <dbReference type="EMBL" id="CAF2892885.1"/>
    </source>
</evidence>
<reference evidence="1" key="1">
    <citation type="submission" date="2021-02" db="EMBL/GenBank/DDBJ databases">
        <authorList>
            <person name="Bekaert M."/>
        </authorList>
    </citation>
    <scope>NUCLEOTIDE SEQUENCE</scope>
    <source>
        <strain evidence="1">IoA-00</strain>
    </source>
</reference>
<organism evidence="1 2">
    <name type="scientific">Lepeophtheirus salmonis</name>
    <name type="common">Salmon louse</name>
    <name type="synonym">Caligus salmonis</name>
    <dbReference type="NCBI Taxonomy" id="72036"/>
    <lineage>
        <taxon>Eukaryota</taxon>
        <taxon>Metazoa</taxon>
        <taxon>Ecdysozoa</taxon>
        <taxon>Arthropoda</taxon>
        <taxon>Crustacea</taxon>
        <taxon>Multicrustacea</taxon>
        <taxon>Hexanauplia</taxon>
        <taxon>Copepoda</taxon>
        <taxon>Siphonostomatoida</taxon>
        <taxon>Caligidae</taxon>
        <taxon>Lepeophtheirus</taxon>
    </lineage>
</organism>
<sequence>MERENNSFVEVKKSLEKVHIMLYERKKNNLLPLKVKETPAQKQKNGFGQRCAHFSAEVQSLYSAWLGYLERWMAPMEEFLFFHVDGSESPILRNSLREFNSYEEFIELQAHQRWTNFLEKSKSIAFYSELLKIVQFFVFFATPAQNANVERTFPLVRAQWTKERNRLSVESLKGILCTQYNFNNMTCKDFHTYIIGNR</sequence>
<name>A0A7R8H706_LEPSM</name>
<dbReference type="InterPro" id="IPR012337">
    <property type="entry name" value="RNaseH-like_sf"/>
</dbReference>
<dbReference type="SUPFAM" id="SSF53098">
    <property type="entry name" value="Ribonuclease H-like"/>
    <property type="match status" value="1"/>
</dbReference>
<keyword evidence="2" id="KW-1185">Reference proteome</keyword>
<dbReference type="AlphaFoldDB" id="A0A7R8H706"/>
<evidence type="ECO:0000313" key="2">
    <source>
        <dbReference type="Proteomes" id="UP000675881"/>
    </source>
</evidence>
<dbReference type="EMBL" id="HG994582">
    <property type="protein sequence ID" value="CAF2892885.1"/>
    <property type="molecule type" value="Genomic_DNA"/>
</dbReference>
<accession>A0A7R8H706</accession>
<dbReference type="Proteomes" id="UP000675881">
    <property type="component" value="Chromosome 3"/>
</dbReference>
<gene>
    <name evidence="1" type="ORF">LSAA_8160</name>
</gene>
<proteinExistence type="predicted"/>